<dbReference type="EMBL" id="BSXG01000062">
    <property type="protein sequence ID" value="GME32791.1"/>
    <property type="molecule type" value="Genomic_DNA"/>
</dbReference>
<evidence type="ECO:0000313" key="1">
    <source>
        <dbReference type="EMBL" id="GME32791.1"/>
    </source>
</evidence>
<organism evidence="1 2">
    <name type="scientific">Neofusicoccum parvum</name>
    <dbReference type="NCBI Taxonomy" id="310453"/>
    <lineage>
        <taxon>Eukaryota</taxon>
        <taxon>Fungi</taxon>
        <taxon>Dikarya</taxon>
        <taxon>Ascomycota</taxon>
        <taxon>Pezizomycotina</taxon>
        <taxon>Dothideomycetes</taxon>
        <taxon>Dothideomycetes incertae sedis</taxon>
        <taxon>Botryosphaeriales</taxon>
        <taxon>Botryosphaeriaceae</taxon>
        <taxon>Neofusicoccum</taxon>
    </lineage>
</organism>
<gene>
    <name evidence="1" type="primary">g479</name>
    <name evidence="1" type="ORF">NpPPO83_00000479</name>
</gene>
<accession>A0ACB5SAQ2</accession>
<sequence length="1153" mass="126775">MGNAPSSEPPAPRESHRLTKPRTYNHTPSPKIGSQAGSPPSSKLSTLDGDDVLWTSGGSFRSKQEARQQIRLQLFGPQEDDALCHRETTAPPDDGDDSLGDLAASFTDRLTTLSRSGTPLSDPGGARTSTMKSSSAVAASRLPLVPDKRTIDIEAAIGILQELKKSATPEQLVALHKALLPTREEPAAVDTNNQAPPPKLGRRRSMAVPGLATRNPIDVLRKQDDRSNATSAFQAEEETHLWKMDELGPSPLAQIASLDVPQDGRPQTRAQTPGDMDYATLSNKIGQLMITNGAPSPAPSIISRHLDRRGSLPDLHLDESDAIESDDYTGPQEAIHARPPPRRVQTFGPSHGYAELDAQSTEIPKFPRNPRNFSGLILQQQPELHFGDDGNSRRPARKLSKLSAEEYIAELQNSPYGESPFSRATPSPRPHESDVDESYYGHTDSDKARAEALRMLDGSAAASPAPYEEKIPVEQPSSAAPGTGFKKSFANDVQSLYTIKHFLALPPDEENAKEKTATEVKAEAKAETKETKETKSEWRRSLRRSKSWKRLSLKAALSPSPSPTPDVDDSNELGSEPPKPMRYDSVMEHKSSEKGASQSARKKLQKRKSTAGNPTVQNVKPIDVESIPTVPSELSIGFSRRIEDSPGMDHLEHTCASQTTLEQPSGVSIRFPSLEPTEDSIRSPSPLKYALSFRRKPKDVPISHEEAYEDDSEITTTLQGKPLSPEMDVNAGVAIISDFGTVAQSLGGSPYDIALMSLPMKPQVSASSAVQPHHLSTSMIKPSESGKNMDAATASEYARTRSKDHAIAASEQKQQQQQQYREEHPPGYSSNNSSASDLAANKPLPPEPPKEAATQVYKPYRRGLLVKSFSHSQAPRRSATFDIREEKIPVEEEEVEESEVEFQKRALERRHTEKPRQVSGNRPSSVEEKIVVELEDELAMADARREQGGRRSDERQLPPSLRISTNGWEQTSKIWRERRDAFRTQSQGQTHGRSQSVQQNTHHRVQPQAQAPRPAQHVRSRSQVVKHHSQPSSTSSSARQSPSISPAWSPVPMEIPSPDKQVPNPFTARSTTTKKRSSIQRYYSTLNKNDQQQPGSKVEAVKEEKENEEGPAVPPKQATRASYSSKPAENCYLAHKYGVDMGDVPVLSPNWST</sequence>
<proteinExistence type="predicted"/>
<protein>
    <submittedName>
        <fullName evidence="1">Uncharacterized protein</fullName>
    </submittedName>
</protein>
<keyword evidence="2" id="KW-1185">Reference proteome</keyword>
<comment type="caution">
    <text evidence="1">The sequence shown here is derived from an EMBL/GenBank/DDBJ whole genome shotgun (WGS) entry which is preliminary data.</text>
</comment>
<reference evidence="1" key="1">
    <citation type="submission" date="2024-09" db="EMBL/GenBank/DDBJ databases">
        <title>Draft Genome Sequences of Neofusicoccum parvum.</title>
        <authorList>
            <person name="Ashida A."/>
            <person name="Camagna M."/>
            <person name="Tanaka A."/>
            <person name="Takemoto D."/>
        </authorList>
    </citation>
    <scope>NUCLEOTIDE SEQUENCE</scope>
    <source>
        <strain evidence="1">PPO83</strain>
    </source>
</reference>
<dbReference type="Proteomes" id="UP001165186">
    <property type="component" value="Unassembled WGS sequence"/>
</dbReference>
<evidence type="ECO:0000313" key="2">
    <source>
        <dbReference type="Proteomes" id="UP001165186"/>
    </source>
</evidence>
<name>A0ACB5SAQ2_9PEZI</name>